<dbReference type="InterPro" id="IPR018488">
    <property type="entry name" value="cNMP-bd_CS"/>
</dbReference>
<dbReference type="GO" id="GO:0030552">
    <property type="term" value="F:cAMP binding"/>
    <property type="evidence" value="ECO:0007669"/>
    <property type="project" value="TreeGrafter"/>
</dbReference>
<gene>
    <name evidence="4" type="ORF">PFFVO_06086</name>
</gene>
<dbReference type="Gene3D" id="2.60.120.10">
    <property type="entry name" value="Jelly Rolls"/>
    <property type="match status" value="3"/>
</dbReference>
<evidence type="ECO:0000256" key="1">
    <source>
        <dbReference type="SAM" id="Coils"/>
    </source>
</evidence>
<dbReference type="InterPro" id="IPR014710">
    <property type="entry name" value="RmlC-like_jellyroll"/>
</dbReference>
<feature type="non-terminal residue" evidence="4">
    <location>
        <position position="1041"/>
    </location>
</feature>
<keyword evidence="1" id="KW-0175">Coiled coil</keyword>
<feature type="domain" description="Cyclic nucleotide-binding" evidence="3">
    <location>
        <begin position="712"/>
        <end position="805"/>
    </location>
</feature>
<dbReference type="AlphaFoldDB" id="A0A024UW33"/>
<dbReference type="GO" id="GO:0005952">
    <property type="term" value="C:cAMP-dependent protein kinase complex"/>
    <property type="evidence" value="ECO:0007669"/>
    <property type="project" value="InterPro"/>
</dbReference>
<evidence type="ECO:0000256" key="2">
    <source>
        <dbReference type="SAM" id="MobiDB-lite"/>
    </source>
</evidence>
<evidence type="ECO:0000259" key="3">
    <source>
        <dbReference type="PROSITE" id="PS50042"/>
    </source>
</evidence>
<dbReference type="PANTHER" id="PTHR11635:SF152">
    <property type="entry name" value="CAMP-DEPENDENT PROTEIN KINASE TYPE I REGULATORY SUBUNIT-RELATED"/>
    <property type="match status" value="1"/>
</dbReference>
<feature type="compositionally biased region" description="Low complexity" evidence="2">
    <location>
        <begin position="540"/>
        <end position="554"/>
    </location>
</feature>
<dbReference type="InterPro" id="IPR000595">
    <property type="entry name" value="cNMP-bd_dom"/>
</dbReference>
<accession>A0A024UW33</accession>
<name>A0A024UW33_PLAFA</name>
<dbReference type="GO" id="GO:0004862">
    <property type="term" value="F:cAMP-dependent protein kinase inhibitor activity"/>
    <property type="evidence" value="ECO:0007669"/>
    <property type="project" value="TreeGrafter"/>
</dbReference>
<sequence>MQDDEYCFVEYDLSLCKEFFTLEDFDFAIEVKDLYFYFEGSECPLSKIKRRIIEIYGSVKKGIFINDQVCNSSDDSMNSDSDINEKDIEENTYEIFKKKKYKHIDKITLYEKKIKNTLENDNSDDIKINKISKKTFMCLMYNIGIQIDYCLTLWGNFEPFLEDHLLDYKMFSAFLNGQIKCSNHENEENIQNIKNKINDIEEDKEISHRLNHNNRLKGTICSNLFMNIEEMNNGNLLTADEIEVTCQILNNISPFYYLDKNERKMFIKQLKKKCYKKNYDLNLLKDHDNTNKNKQNTSNDKNDYFKNEIIILINGILRNNKDGKCFINSVNVIYKYDIYNYIAHTNIAIINIDNSIYTHEFMNLIDKKRNISEEFMSIVNKIPILKNFPNMKKISLSMNVKKSMFEKNKIVIRKHDDPLQFFILKEGKINIFYHTSKTKNNPINTINENQFFGEVSLIFNTLRTCDAIVESNTACCYYISKEYFLSLLNKDIVTEFVEYIRKTYTKGIESIISNYVNNNEDIEQINKYRKVQNSKKNKINKNNNNNNNNDDGNNTVTYDEDKIDEGQNLSSDEKKKTSIIYHKENKNEQDVKKSSSSPLSITNSFNNINKNKKYISNSFNKKNYYTNDFSNKTLNNKLSNTSNNLSTDYISLDIEYIDKNNIQSFYSDLDKLLLNIFNAEQKYFTEEIETNLRKIKSFKKILKQMKDKETFLKNIKYEKCPKGKYIILEGDYCEYFYFIKQGQISIQKFNQHKNMYDEFVTYNENQYFGHQLILNNIKAFFIAVAITDTELYTLEASLFVEFLSPFMDMLNIINDINQIDVLSENVKNDFQKKKQDKNYILKVLKFLKKVNIIQKLDNDTLYNASKNFTLQFFKKGQAIIKYQDKPDFFYIIKKGIVTVKTDFKEDTNQCVTNQKGVEEKINEEENILTDKINKTKSFYLYKYDYFGELSIINEQLRTTRCEAHTNCFLLAIDKISFIKNFSILFNDLLQEADIKYTRSYSLPPWLKSMYGNNFNTNMNSLSIKIPDSASSFSSISEDSSD</sequence>
<dbReference type="GO" id="GO:0005829">
    <property type="term" value="C:cytosol"/>
    <property type="evidence" value="ECO:0007669"/>
    <property type="project" value="TreeGrafter"/>
</dbReference>
<protein>
    <recommendedName>
        <fullName evidence="3">Cyclic nucleotide-binding domain-containing protein</fullName>
    </recommendedName>
</protein>
<proteinExistence type="predicted"/>
<dbReference type="CDD" id="cd00038">
    <property type="entry name" value="CAP_ED"/>
    <property type="match status" value="3"/>
</dbReference>
<feature type="region of interest" description="Disordered" evidence="2">
    <location>
        <begin position="533"/>
        <end position="559"/>
    </location>
</feature>
<dbReference type="SMART" id="SM00100">
    <property type="entry name" value="cNMP"/>
    <property type="match status" value="3"/>
</dbReference>
<evidence type="ECO:0000313" key="4">
    <source>
        <dbReference type="EMBL" id="ETW15003.1"/>
    </source>
</evidence>
<dbReference type="GO" id="GO:0034236">
    <property type="term" value="F:protein kinase A catalytic subunit binding"/>
    <property type="evidence" value="ECO:0007669"/>
    <property type="project" value="TreeGrafter"/>
</dbReference>
<dbReference type="InterPro" id="IPR018490">
    <property type="entry name" value="cNMP-bd_dom_sf"/>
</dbReference>
<feature type="coiled-coil region" evidence="1">
    <location>
        <begin position="183"/>
        <end position="210"/>
    </location>
</feature>
<reference evidence="4 5" key="2">
    <citation type="submission" date="2013-02" db="EMBL/GenBank/DDBJ databases">
        <title>The Genome Sequence of Plasmodium falciparum Vietnam Oak-Knoll (FVO).</title>
        <authorList>
            <consortium name="The Broad Institute Genome Sequencing Platform"/>
            <consortium name="The Broad Institute Genome Sequencing Center for Infectious Disease"/>
            <person name="Neafsey D."/>
            <person name="Cheeseman I."/>
            <person name="Volkman S."/>
            <person name="Adams J."/>
            <person name="Walker B."/>
            <person name="Young S.K."/>
            <person name="Zeng Q."/>
            <person name="Gargeya S."/>
            <person name="Fitzgerald M."/>
            <person name="Haas B."/>
            <person name="Abouelleil A."/>
            <person name="Alvarado L."/>
            <person name="Arachchi H.M."/>
            <person name="Berlin A.M."/>
            <person name="Chapman S.B."/>
            <person name="Dewar J."/>
            <person name="Goldberg J."/>
            <person name="Griggs A."/>
            <person name="Gujja S."/>
            <person name="Hansen M."/>
            <person name="Howarth C."/>
            <person name="Imamovic A."/>
            <person name="Larimer J."/>
            <person name="McCowan C."/>
            <person name="Murphy C."/>
            <person name="Neiman D."/>
            <person name="Pearson M."/>
            <person name="Priest M."/>
            <person name="Roberts A."/>
            <person name="Saif S."/>
            <person name="Shea T."/>
            <person name="Sisk P."/>
            <person name="Sykes S."/>
            <person name="Wortman J."/>
            <person name="Nusbaum C."/>
            <person name="Birren B."/>
        </authorList>
    </citation>
    <scope>NUCLEOTIDE SEQUENCE [LARGE SCALE GENOMIC DNA]</scope>
    <source>
        <strain evidence="5">Vietnam Oak-Knoll (FVO)</strain>
    </source>
</reference>
<feature type="domain" description="Cyclic nucleotide-binding" evidence="3">
    <location>
        <begin position="384"/>
        <end position="488"/>
    </location>
</feature>
<feature type="domain" description="Cyclic nucleotide-binding" evidence="3">
    <location>
        <begin position="852"/>
        <end position="977"/>
    </location>
</feature>
<organism evidence="4 5">
    <name type="scientific">Plasmodium falciparum Vietnam Oak-Knoll</name>
    <name type="common">FVO</name>
    <dbReference type="NCBI Taxonomy" id="1036723"/>
    <lineage>
        <taxon>Eukaryota</taxon>
        <taxon>Sar</taxon>
        <taxon>Alveolata</taxon>
        <taxon>Apicomplexa</taxon>
        <taxon>Aconoidasida</taxon>
        <taxon>Haemosporida</taxon>
        <taxon>Plasmodiidae</taxon>
        <taxon>Plasmodium</taxon>
        <taxon>Plasmodium (Laverania)</taxon>
    </lineage>
</organism>
<dbReference type="PROSITE" id="PS00888">
    <property type="entry name" value="CNMP_BINDING_1"/>
    <property type="match status" value="1"/>
</dbReference>
<dbReference type="EMBL" id="KI925354">
    <property type="protein sequence ID" value="ETW15003.1"/>
    <property type="molecule type" value="Genomic_DNA"/>
</dbReference>
<dbReference type="Proteomes" id="UP000030690">
    <property type="component" value="Unassembled WGS sequence"/>
</dbReference>
<dbReference type="Pfam" id="PF00027">
    <property type="entry name" value="cNMP_binding"/>
    <property type="match status" value="2"/>
</dbReference>
<evidence type="ECO:0000313" key="5">
    <source>
        <dbReference type="Proteomes" id="UP000030690"/>
    </source>
</evidence>
<dbReference type="PANTHER" id="PTHR11635">
    <property type="entry name" value="CAMP-DEPENDENT PROTEIN KINASE REGULATORY CHAIN"/>
    <property type="match status" value="1"/>
</dbReference>
<dbReference type="SUPFAM" id="SSF51206">
    <property type="entry name" value="cAMP-binding domain-like"/>
    <property type="match status" value="3"/>
</dbReference>
<reference evidence="4 5" key="1">
    <citation type="submission" date="2013-02" db="EMBL/GenBank/DDBJ databases">
        <title>The Genome Annotation of Plasmodium falciparum Vietnam Oak-Knoll (FVO).</title>
        <authorList>
            <consortium name="The Broad Institute Genome Sequencing Platform"/>
            <consortium name="The Broad Institute Genome Sequencing Center for Infectious Disease"/>
            <person name="Neafsey D."/>
            <person name="Hoffman S."/>
            <person name="Volkman S."/>
            <person name="Rosenthal P."/>
            <person name="Walker B."/>
            <person name="Young S.K."/>
            <person name="Zeng Q."/>
            <person name="Gargeya S."/>
            <person name="Fitzgerald M."/>
            <person name="Haas B."/>
            <person name="Abouelleil A."/>
            <person name="Allen A.W."/>
            <person name="Alvarado L."/>
            <person name="Arachchi H.M."/>
            <person name="Berlin A.M."/>
            <person name="Chapman S.B."/>
            <person name="Gainer-Dewar J."/>
            <person name="Goldberg J."/>
            <person name="Griggs A."/>
            <person name="Gujja S."/>
            <person name="Hansen M."/>
            <person name="Howarth C."/>
            <person name="Imamovic A."/>
            <person name="Ireland A."/>
            <person name="Larimer J."/>
            <person name="McCowan C."/>
            <person name="Murphy C."/>
            <person name="Pearson M."/>
            <person name="Poon T.W."/>
            <person name="Priest M."/>
            <person name="Roberts A."/>
            <person name="Saif S."/>
            <person name="Shea T."/>
            <person name="Sisk P."/>
            <person name="Sykes S."/>
            <person name="Wortman J."/>
            <person name="Nusbaum C."/>
            <person name="Birren B."/>
        </authorList>
    </citation>
    <scope>NUCLEOTIDE SEQUENCE [LARGE SCALE GENOMIC DNA]</scope>
    <source>
        <strain evidence="5">Vietnam Oak-Knoll (FVO)</strain>
    </source>
</reference>
<dbReference type="InterPro" id="IPR050503">
    <property type="entry name" value="cAMP-dep_PK_reg_su-like"/>
</dbReference>
<dbReference type="PROSITE" id="PS50042">
    <property type="entry name" value="CNMP_BINDING_3"/>
    <property type="match status" value="3"/>
</dbReference>